<dbReference type="InterPro" id="IPR036908">
    <property type="entry name" value="RlpA-like_sf"/>
</dbReference>
<feature type="domain" description="Expansin-like EG45" evidence="2">
    <location>
        <begin position="27"/>
        <end position="160"/>
    </location>
</feature>
<name>A0A9D4TQB9_CHLVU</name>
<feature type="region of interest" description="Disordered" evidence="1">
    <location>
        <begin position="232"/>
        <end position="256"/>
    </location>
</feature>
<organism evidence="3 4">
    <name type="scientific">Chlorella vulgaris</name>
    <name type="common">Green alga</name>
    <dbReference type="NCBI Taxonomy" id="3077"/>
    <lineage>
        <taxon>Eukaryota</taxon>
        <taxon>Viridiplantae</taxon>
        <taxon>Chlorophyta</taxon>
        <taxon>core chlorophytes</taxon>
        <taxon>Trebouxiophyceae</taxon>
        <taxon>Chlorellales</taxon>
        <taxon>Chlorellaceae</taxon>
        <taxon>Chlorella clade</taxon>
        <taxon>Chlorella</taxon>
    </lineage>
</organism>
<feature type="region of interest" description="Disordered" evidence="1">
    <location>
        <begin position="398"/>
        <end position="431"/>
    </location>
</feature>
<feature type="region of interest" description="Disordered" evidence="1">
    <location>
        <begin position="295"/>
        <end position="338"/>
    </location>
</feature>
<comment type="caution">
    <text evidence="3">The sequence shown here is derived from an EMBL/GenBank/DDBJ whole genome shotgun (WGS) entry which is preliminary data.</text>
</comment>
<dbReference type="Proteomes" id="UP001055712">
    <property type="component" value="Unassembled WGS sequence"/>
</dbReference>
<dbReference type="Gene3D" id="2.40.40.10">
    <property type="entry name" value="RlpA-like domain"/>
    <property type="match status" value="1"/>
</dbReference>
<dbReference type="GO" id="GO:0009664">
    <property type="term" value="P:plant-type cell wall organization"/>
    <property type="evidence" value="ECO:0007669"/>
    <property type="project" value="InterPro"/>
</dbReference>
<reference evidence="3" key="1">
    <citation type="journal article" date="2019" name="Plant J.">
        <title>Chlorella vulgaris genome assembly and annotation reveals the molecular basis for metabolic acclimation to high light conditions.</title>
        <authorList>
            <person name="Cecchin M."/>
            <person name="Marcolungo L."/>
            <person name="Rossato M."/>
            <person name="Girolomoni L."/>
            <person name="Cosentino E."/>
            <person name="Cuine S."/>
            <person name="Li-Beisson Y."/>
            <person name="Delledonne M."/>
            <person name="Ballottari M."/>
        </authorList>
    </citation>
    <scope>NUCLEOTIDE SEQUENCE</scope>
    <source>
        <strain evidence="3">211/11P</strain>
    </source>
</reference>
<dbReference type="CDD" id="cd22271">
    <property type="entry name" value="DPBB_EXP_N-like"/>
    <property type="match status" value="1"/>
</dbReference>
<dbReference type="SMART" id="SM00837">
    <property type="entry name" value="DPBB_1"/>
    <property type="match status" value="1"/>
</dbReference>
<accession>A0A9D4TQB9</accession>
<evidence type="ECO:0000256" key="1">
    <source>
        <dbReference type="SAM" id="MobiDB-lite"/>
    </source>
</evidence>
<dbReference type="Pfam" id="PF03330">
    <property type="entry name" value="DPBB_1"/>
    <property type="match status" value="1"/>
</dbReference>
<evidence type="ECO:0000313" key="4">
    <source>
        <dbReference type="Proteomes" id="UP001055712"/>
    </source>
</evidence>
<feature type="compositionally biased region" description="Low complexity" evidence="1">
    <location>
        <begin position="296"/>
        <end position="326"/>
    </location>
</feature>
<reference evidence="3" key="2">
    <citation type="submission" date="2020-11" db="EMBL/GenBank/DDBJ databases">
        <authorList>
            <person name="Cecchin M."/>
            <person name="Marcolungo L."/>
            <person name="Rossato M."/>
            <person name="Girolomoni L."/>
            <person name="Cosentino E."/>
            <person name="Cuine S."/>
            <person name="Li-Beisson Y."/>
            <person name="Delledonne M."/>
            <person name="Ballottari M."/>
        </authorList>
    </citation>
    <scope>NUCLEOTIDE SEQUENCE</scope>
    <source>
        <strain evidence="3">211/11P</strain>
        <tissue evidence="3">Whole cell</tissue>
    </source>
</reference>
<protein>
    <recommendedName>
        <fullName evidence="2">Expansin-like EG45 domain-containing protein</fullName>
    </recommendedName>
</protein>
<dbReference type="OrthoDB" id="5823761at2759"/>
<feature type="compositionally biased region" description="Low complexity" evidence="1">
    <location>
        <begin position="238"/>
        <end position="252"/>
    </location>
</feature>
<evidence type="ECO:0000259" key="2">
    <source>
        <dbReference type="PROSITE" id="PS50842"/>
    </source>
</evidence>
<dbReference type="PROSITE" id="PS50842">
    <property type="entry name" value="EXPANSIN_EG45"/>
    <property type="match status" value="1"/>
</dbReference>
<dbReference type="EMBL" id="SIDB01000006">
    <property type="protein sequence ID" value="KAI3431531.1"/>
    <property type="molecule type" value="Genomic_DNA"/>
</dbReference>
<dbReference type="PANTHER" id="PTHR31867">
    <property type="entry name" value="EXPANSIN-A15"/>
    <property type="match status" value="1"/>
</dbReference>
<evidence type="ECO:0000313" key="3">
    <source>
        <dbReference type="EMBL" id="KAI3431531.1"/>
    </source>
</evidence>
<dbReference type="SUPFAM" id="SSF50685">
    <property type="entry name" value="Barwin-like endoglucanases"/>
    <property type="match status" value="1"/>
</dbReference>
<sequence>MGAATAQGDWQKGRATYYGTDGWSIHKGSCGFGYQYKDIGTGWDIAAIADASPEFAGSCGRCYEIRCEARAVIDGYDNSFDRSGACKAGDASVVVRTVDNCPCQYPSNAYSNKRWCCNDHSDTQGTHFDMSLWAFEKLADLKLGVAGIEFRRVPCGYRPANPAPDGPSTMPAFESPAALGYSGTPYAPANLQDLYQQKLVQRFDGPGAKQGAMSAATEGSTGTEVTLEQVLTQHGELSSSSASASASATASTGNGCTDVAPSGSTCQKEKNNKQCSKPWLLSGNYCRATCGRCTLSNSSSSDNGSSKVSSNDSGSSDNSSSSSSSDCTDVSPPGEADCQQQKAWGKCGKTYIVKGNYCAATCERCTAGQAGASSSSSSASDSGSAAATASTSASAFASAKASAASTKQQQPEQGAKVQAYAKASSRRSGRG</sequence>
<dbReference type="InterPro" id="IPR009009">
    <property type="entry name" value="RlpA-like_DPBB"/>
</dbReference>
<dbReference type="InterPro" id="IPR002963">
    <property type="entry name" value="Expansin"/>
</dbReference>
<gene>
    <name evidence="3" type="ORF">D9Q98_004581</name>
</gene>
<proteinExistence type="predicted"/>
<dbReference type="InterPro" id="IPR007112">
    <property type="entry name" value="Expansin/allergen_DPBB_dom"/>
</dbReference>
<dbReference type="AlphaFoldDB" id="A0A9D4TQB9"/>
<keyword evidence="4" id="KW-1185">Reference proteome</keyword>